<keyword evidence="2" id="KW-1185">Reference proteome</keyword>
<name>A0A1G8UNB6_9GAMM</name>
<accession>A0A1G8UNB6</accession>
<dbReference type="EMBL" id="FNFH01000001">
    <property type="protein sequence ID" value="SDJ55318.1"/>
    <property type="molecule type" value="Genomic_DNA"/>
</dbReference>
<organism evidence="1 2">
    <name type="scientific">Microbulbifer yueqingensis</name>
    <dbReference type="NCBI Taxonomy" id="658219"/>
    <lineage>
        <taxon>Bacteria</taxon>
        <taxon>Pseudomonadati</taxon>
        <taxon>Pseudomonadota</taxon>
        <taxon>Gammaproteobacteria</taxon>
        <taxon>Cellvibrionales</taxon>
        <taxon>Microbulbiferaceae</taxon>
        <taxon>Microbulbifer</taxon>
    </lineage>
</organism>
<dbReference type="OrthoDB" id="5745853at2"/>
<reference evidence="2" key="1">
    <citation type="submission" date="2016-10" db="EMBL/GenBank/DDBJ databases">
        <authorList>
            <person name="Varghese N."/>
            <person name="Submissions S."/>
        </authorList>
    </citation>
    <scope>NUCLEOTIDE SEQUENCE [LARGE SCALE GENOMIC DNA]</scope>
    <source>
        <strain evidence="2">CGMCC 1.10658</strain>
    </source>
</reference>
<evidence type="ECO:0000313" key="2">
    <source>
        <dbReference type="Proteomes" id="UP000199305"/>
    </source>
</evidence>
<dbReference type="Proteomes" id="UP000199305">
    <property type="component" value="Unassembled WGS sequence"/>
</dbReference>
<evidence type="ECO:0000313" key="1">
    <source>
        <dbReference type="EMBL" id="SDJ55318.1"/>
    </source>
</evidence>
<proteinExistence type="predicted"/>
<dbReference type="RefSeq" id="WP_091506627.1">
    <property type="nucleotide sequence ID" value="NZ_FNFH01000001.1"/>
</dbReference>
<sequence length="141" mass="15938">MGREIRDRAGRAETAAPPDYIRFTLERSFEPRVQIQLDLDRARLRVASWCWLAPSGEDAAVTVVETAFIDRIRGLAASLGSRTARDQESLGLDGSTWTIEVCMAGECRSRRLWLPRSGPEYELGRQLFERAARLIPLGELY</sequence>
<gene>
    <name evidence="1" type="ORF">SAMN05216212_0204</name>
</gene>
<dbReference type="AlphaFoldDB" id="A0A1G8UNB6"/>
<dbReference type="STRING" id="658219.SAMN05216212_0204"/>
<protein>
    <submittedName>
        <fullName evidence="1">Uncharacterized protein</fullName>
    </submittedName>
</protein>